<dbReference type="EMBL" id="QXFT01001820">
    <property type="protein sequence ID" value="KAE9309672.1"/>
    <property type="molecule type" value="Genomic_DNA"/>
</dbReference>
<evidence type="ECO:0000313" key="3">
    <source>
        <dbReference type="Proteomes" id="UP000434957"/>
    </source>
</evidence>
<dbReference type="Proteomes" id="UP000434957">
    <property type="component" value="Unassembled WGS sequence"/>
</dbReference>
<reference evidence="1 4" key="1">
    <citation type="submission" date="2018-09" db="EMBL/GenBank/DDBJ databases">
        <title>Genomic investigation of the strawberry pathogen Phytophthora fragariae indicates pathogenicity is determined by transcriptional variation in three key races.</title>
        <authorList>
            <person name="Adams T.M."/>
            <person name="Armitage A.D."/>
            <person name="Sobczyk M.K."/>
            <person name="Bates H.J."/>
            <person name="Dunwell J.M."/>
            <person name="Nellist C.F."/>
            <person name="Harrison R.J."/>
        </authorList>
    </citation>
    <scope>NUCLEOTIDE SEQUENCE [LARGE SCALE GENOMIC DNA]</scope>
    <source>
        <strain evidence="1 4">SCRP324</strain>
        <strain evidence="2 3">SCRP333</strain>
    </source>
</reference>
<comment type="caution">
    <text evidence="1">The sequence shown here is derived from an EMBL/GenBank/DDBJ whole genome shotgun (WGS) entry which is preliminary data.</text>
</comment>
<protein>
    <submittedName>
        <fullName evidence="1">Uncharacterized protein</fullName>
    </submittedName>
</protein>
<evidence type="ECO:0000313" key="4">
    <source>
        <dbReference type="Proteomes" id="UP000435112"/>
    </source>
</evidence>
<accession>A0A6A3JHC4</accession>
<gene>
    <name evidence="1" type="ORF">PR002_g19897</name>
    <name evidence="2" type="ORF">PR003_g20460</name>
</gene>
<evidence type="ECO:0000313" key="1">
    <source>
        <dbReference type="EMBL" id="KAE8994536.1"/>
    </source>
</evidence>
<keyword evidence="3" id="KW-1185">Reference proteome</keyword>
<sequence length="113" mass="11889">MDGLHPAQQVVPPPLLLVVHCGGPIQDGKQPLTPVEQVPPPLQLLDFCRVIAATQQNAASAIAASGACRQQCATEITVARFEWAMSCLQRTLLAAGAATHRFHCTGGPLLRSG</sequence>
<evidence type="ECO:0000313" key="2">
    <source>
        <dbReference type="EMBL" id="KAE9309672.1"/>
    </source>
</evidence>
<dbReference type="AlphaFoldDB" id="A0A6A3JHC4"/>
<organism evidence="1 4">
    <name type="scientific">Phytophthora rubi</name>
    <dbReference type="NCBI Taxonomy" id="129364"/>
    <lineage>
        <taxon>Eukaryota</taxon>
        <taxon>Sar</taxon>
        <taxon>Stramenopiles</taxon>
        <taxon>Oomycota</taxon>
        <taxon>Peronosporomycetes</taxon>
        <taxon>Peronosporales</taxon>
        <taxon>Peronosporaceae</taxon>
        <taxon>Phytophthora</taxon>
    </lineage>
</organism>
<name>A0A6A3JHC4_9STRA</name>
<dbReference type="Proteomes" id="UP000435112">
    <property type="component" value="Unassembled WGS sequence"/>
</dbReference>
<dbReference type="EMBL" id="QXFU01001844">
    <property type="protein sequence ID" value="KAE8994536.1"/>
    <property type="molecule type" value="Genomic_DNA"/>
</dbReference>
<proteinExistence type="predicted"/>